<sequence length="256" mass="26461">MPVPCVLRQIARMATVMAPTAATMVAVFALSSLAGAASAQALPLAGDPAAAQVEQAAQEWIGRYVEEHRLTDADTSVTVVPPRRAAPACGEAYNVSPADTKVLTRMRFSVRCPGTSRASVYVVHAHIKTPVVVTASALLANQPLTADDVALEVRDLALTPDALLDPAAVVGRAPRRALKAGQVVQARILKGVVVVRRGQAVQIVANAGPIEVTSAGTAMQDGAIDDVIRVKNVSTSKVITARITGAGIVEPVGTAK</sequence>
<keyword evidence="3" id="KW-0574">Periplasm</keyword>
<protein>
    <recommendedName>
        <fullName evidence="5">SAF domain-containing protein</fullName>
    </recommendedName>
</protein>
<dbReference type="SMART" id="SM00858">
    <property type="entry name" value="SAF"/>
    <property type="match status" value="1"/>
</dbReference>
<keyword evidence="2 4" id="KW-0732">Signal</keyword>
<dbReference type="Gene3D" id="2.30.30.760">
    <property type="match status" value="1"/>
</dbReference>
<evidence type="ECO:0000313" key="6">
    <source>
        <dbReference type="EMBL" id="CAJ0819410.1"/>
    </source>
</evidence>
<evidence type="ECO:0000256" key="1">
    <source>
        <dbReference type="ARBA" id="ARBA00004418"/>
    </source>
</evidence>
<name>A0ABM9KAF5_9RALS</name>
<dbReference type="InterPro" id="IPR039246">
    <property type="entry name" value="Flagellar_FlgA"/>
</dbReference>
<evidence type="ECO:0000256" key="4">
    <source>
        <dbReference type="SAM" id="SignalP"/>
    </source>
</evidence>
<dbReference type="PANTHER" id="PTHR36307">
    <property type="entry name" value="FLAGELLA BASAL BODY P-RING FORMATION PROTEIN FLGA"/>
    <property type="match status" value="1"/>
</dbReference>
<evidence type="ECO:0000259" key="5">
    <source>
        <dbReference type="SMART" id="SM00858"/>
    </source>
</evidence>
<dbReference type="EMBL" id="CATZLL010000014">
    <property type="protein sequence ID" value="CAJ0819410.1"/>
    <property type="molecule type" value="Genomic_DNA"/>
</dbReference>
<dbReference type="InterPro" id="IPR013974">
    <property type="entry name" value="SAF"/>
</dbReference>
<dbReference type="CDD" id="cd11614">
    <property type="entry name" value="SAF_CpaB_FlgA_like"/>
    <property type="match status" value="1"/>
</dbReference>
<dbReference type="NCBIfam" id="TIGR03170">
    <property type="entry name" value="flgA_cterm"/>
    <property type="match status" value="1"/>
</dbReference>
<evidence type="ECO:0000313" key="7">
    <source>
        <dbReference type="Proteomes" id="UP001189757"/>
    </source>
</evidence>
<feature type="domain" description="SAF" evidence="5">
    <location>
        <begin position="129"/>
        <end position="190"/>
    </location>
</feature>
<comment type="caution">
    <text evidence="6">The sequence shown here is derived from an EMBL/GenBank/DDBJ whole genome shotgun (WGS) entry which is preliminary data.</text>
</comment>
<proteinExistence type="predicted"/>
<dbReference type="Proteomes" id="UP001189757">
    <property type="component" value="Unassembled WGS sequence"/>
</dbReference>
<evidence type="ECO:0000256" key="2">
    <source>
        <dbReference type="ARBA" id="ARBA00022729"/>
    </source>
</evidence>
<dbReference type="Gene3D" id="3.90.1210.10">
    <property type="entry name" value="Antifreeze-like/N-acetylneuraminic acid synthase C-terminal domain"/>
    <property type="match status" value="1"/>
</dbReference>
<gene>
    <name evidence="6" type="ORF">LMG18101_03938</name>
</gene>
<dbReference type="PANTHER" id="PTHR36307:SF1">
    <property type="entry name" value="FLAGELLA BASAL BODY P-RING FORMATION PROTEIN FLGA"/>
    <property type="match status" value="1"/>
</dbReference>
<dbReference type="InterPro" id="IPR017585">
    <property type="entry name" value="SAF_FlgA"/>
</dbReference>
<dbReference type="Pfam" id="PF13144">
    <property type="entry name" value="ChapFlgA"/>
    <property type="match status" value="1"/>
</dbReference>
<comment type="subcellular location">
    <subcellularLocation>
        <location evidence="1">Periplasm</location>
    </subcellularLocation>
</comment>
<keyword evidence="7" id="KW-1185">Reference proteome</keyword>
<organism evidence="6 7">
    <name type="scientific">Ralstonia flaminis</name>
    <dbReference type="NCBI Taxonomy" id="3058597"/>
    <lineage>
        <taxon>Bacteria</taxon>
        <taxon>Pseudomonadati</taxon>
        <taxon>Pseudomonadota</taxon>
        <taxon>Betaproteobacteria</taxon>
        <taxon>Burkholderiales</taxon>
        <taxon>Burkholderiaceae</taxon>
        <taxon>Ralstonia</taxon>
    </lineage>
</organism>
<feature type="signal peptide" evidence="4">
    <location>
        <begin position="1"/>
        <end position="36"/>
    </location>
</feature>
<evidence type="ECO:0000256" key="3">
    <source>
        <dbReference type="ARBA" id="ARBA00022764"/>
    </source>
</evidence>
<reference evidence="6 7" key="1">
    <citation type="submission" date="2023-07" db="EMBL/GenBank/DDBJ databases">
        <authorList>
            <person name="Peeters C."/>
        </authorList>
    </citation>
    <scope>NUCLEOTIDE SEQUENCE [LARGE SCALE GENOMIC DNA]</scope>
    <source>
        <strain evidence="6 7">LMG 18101</strain>
    </source>
</reference>
<feature type="chain" id="PRO_5046922708" description="SAF domain-containing protein" evidence="4">
    <location>
        <begin position="37"/>
        <end position="256"/>
    </location>
</feature>
<accession>A0ABM9KAF5</accession>